<evidence type="ECO:0000259" key="19">
    <source>
        <dbReference type="PROSITE" id="PS50235"/>
    </source>
</evidence>
<comment type="caution">
    <text evidence="21">The sequence shown here is derived from an EMBL/GenBank/DDBJ whole genome shotgun (WGS) entry which is preliminary data.</text>
</comment>
<dbReference type="Gene3D" id="3.30.40.10">
    <property type="entry name" value="Zinc/RING finger domain, C3HC4 (zinc finger)"/>
    <property type="match status" value="2"/>
</dbReference>
<evidence type="ECO:0000256" key="6">
    <source>
        <dbReference type="ARBA" id="ARBA00022771"/>
    </source>
</evidence>
<dbReference type="InterPro" id="IPR018200">
    <property type="entry name" value="USP_CS"/>
</dbReference>
<dbReference type="InterPro" id="IPR001607">
    <property type="entry name" value="Znf_UBP"/>
</dbReference>
<comment type="similarity">
    <text evidence="2 11 16">Belongs to the peptidase C19 family.</text>
</comment>
<evidence type="ECO:0000256" key="5">
    <source>
        <dbReference type="ARBA" id="ARBA00022737"/>
    </source>
</evidence>
<keyword evidence="22" id="KW-1185">Reference proteome</keyword>
<evidence type="ECO:0000256" key="12">
    <source>
        <dbReference type="PIRSR" id="PIRSR016308-1"/>
    </source>
</evidence>
<dbReference type="InterPro" id="IPR016652">
    <property type="entry name" value="Ubiquitinyl_hydrolase"/>
</dbReference>
<keyword evidence="7 11" id="KW-0833">Ubl conjugation pathway</keyword>
<dbReference type="EMBL" id="JAEAOA010001808">
    <property type="protein sequence ID" value="KAK3603508.1"/>
    <property type="molecule type" value="Genomic_DNA"/>
</dbReference>
<dbReference type="SUPFAM" id="SSF46934">
    <property type="entry name" value="UBA-like"/>
    <property type="match status" value="1"/>
</dbReference>
<dbReference type="SUPFAM" id="SSF57850">
    <property type="entry name" value="RING/U-box"/>
    <property type="match status" value="1"/>
</dbReference>
<evidence type="ECO:0000256" key="14">
    <source>
        <dbReference type="PIRSR" id="PIRSR016308-3"/>
    </source>
</evidence>
<dbReference type="PROSITE" id="PS00973">
    <property type="entry name" value="USP_2"/>
    <property type="match status" value="1"/>
</dbReference>
<evidence type="ECO:0000256" key="2">
    <source>
        <dbReference type="ARBA" id="ARBA00009085"/>
    </source>
</evidence>
<dbReference type="Pfam" id="PF00627">
    <property type="entry name" value="UBA"/>
    <property type="match status" value="2"/>
</dbReference>
<feature type="binding site" evidence="13">
    <location>
        <position position="251"/>
    </location>
    <ligand>
        <name>substrate</name>
    </ligand>
</feature>
<dbReference type="GO" id="GO:0006508">
    <property type="term" value="P:proteolysis"/>
    <property type="evidence" value="ECO:0007669"/>
    <property type="project" value="UniProtKB-KW"/>
</dbReference>
<evidence type="ECO:0000256" key="11">
    <source>
        <dbReference type="PIRNR" id="PIRNR016308"/>
    </source>
</evidence>
<dbReference type="InterPro" id="IPR041432">
    <property type="entry name" value="UBP13_Znf-UBP_var"/>
</dbReference>
<dbReference type="Proteomes" id="UP001195483">
    <property type="component" value="Unassembled WGS sequence"/>
</dbReference>
<keyword evidence="9 11" id="KW-0788">Thiol protease</keyword>
<dbReference type="PANTHER" id="PTHR24006">
    <property type="entry name" value="UBIQUITIN CARBOXYL-TERMINAL HYDROLASE"/>
    <property type="match status" value="1"/>
</dbReference>
<feature type="binding site" evidence="14">
    <location>
        <position position="191"/>
    </location>
    <ligand>
        <name>Zn(2+)</name>
        <dbReference type="ChEBI" id="CHEBI:29105"/>
    </ligand>
</feature>
<dbReference type="PROSITE" id="PS50271">
    <property type="entry name" value="ZF_UBP"/>
    <property type="match status" value="1"/>
</dbReference>
<dbReference type="CDD" id="cd14386">
    <property type="entry name" value="UBA2_UBP5"/>
    <property type="match status" value="1"/>
</dbReference>
<dbReference type="PROSITE" id="PS50030">
    <property type="entry name" value="UBA"/>
    <property type="match status" value="2"/>
</dbReference>
<evidence type="ECO:0000256" key="4">
    <source>
        <dbReference type="ARBA" id="ARBA00022723"/>
    </source>
</evidence>
<feature type="binding site" evidence="13">
    <location>
        <begin position="213"/>
        <end position="216"/>
    </location>
    <ligand>
        <name>substrate</name>
    </ligand>
</feature>
<dbReference type="InterPro" id="IPR001394">
    <property type="entry name" value="Peptidase_C19_UCH"/>
</dbReference>
<dbReference type="Pfam" id="PF02148">
    <property type="entry name" value="zf-UBP"/>
    <property type="match status" value="1"/>
</dbReference>
<evidence type="ECO:0000259" key="18">
    <source>
        <dbReference type="PROSITE" id="PS50030"/>
    </source>
</evidence>
<dbReference type="InterPro" id="IPR050164">
    <property type="entry name" value="Peptidase_C19"/>
</dbReference>
<feature type="active site" description="Proton acceptor" evidence="12">
    <location>
        <position position="766"/>
    </location>
</feature>
<dbReference type="PIRSF" id="PIRSF016308">
    <property type="entry name" value="UBP"/>
    <property type="match status" value="1"/>
</dbReference>
<proteinExistence type="inferred from homology"/>
<reference evidence="21" key="1">
    <citation type="journal article" date="2021" name="Genome Biol. Evol.">
        <title>A High-Quality Reference Genome for a Parasitic Bivalve with Doubly Uniparental Inheritance (Bivalvia: Unionida).</title>
        <authorList>
            <person name="Smith C.H."/>
        </authorList>
    </citation>
    <scope>NUCLEOTIDE SEQUENCE</scope>
    <source>
        <strain evidence="21">CHS0354</strain>
    </source>
</reference>
<evidence type="ECO:0000256" key="7">
    <source>
        <dbReference type="ARBA" id="ARBA00022786"/>
    </source>
</evidence>
<dbReference type="PANTHER" id="PTHR24006:SF664">
    <property type="entry name" value="UBIQUITIN CARBOXYL-TERMINAL HYDROLASE"/>
    <property type="match status" value="1"/>
</dbReference>
<evidence type="ECO:0000256" key="10">
    <source>
        <dbReference type="ARBA" id="ARBA00022833"/>
    </source>
</evidence>
<dbReference type="CDD" id="cd02658">
    <property type="entry name" value="Peptidase_C19B"/>
    <property type="match status" value="1"/>
</dbReference>
<reference evidence="21" key="2">
    <citation type="journal article" date="2021" name="Genome Biol. Evol.">
        <title>Developing a high-quality reference genome for a parasitic bivalve with doubly uniparental inheritance (Bivalvia: Unionida).</title>
        <authorList>
            <person name="Smith C.H."/>
        </authorList>
    </citation>
    <scope>NUCLEOTIDE SEQUENCE</scope>
    <source>
        <strain evidence="21">CHS0354</strain>
        <tissue evidence="21">Mantle</tissue>
    </source>
</reference>
<dbReference type="InterPro" id="IPR028889">
    <property type="entry name" value="USP"/>
</dbReference>
<dbReference type="InterPro" id="IPR009060">
    <property type="entry name" value="UBA-like_sf"/>
</dbReference>
<feature type="binding site" evidence="13">
    <location>
        <position position="253"/>
    </location>
    <ligand>
        <name>substrate</name>
    </ligand>
</feature>
<accession>A0AAE0W649</accession>
<feature type="region of interest" description="Disordered" evidence="17">
    <location>
        <begin position="724"/>
        <end position="744"/>
    </location>
</feature>
<evidence type="ECO:0000313" key="22">
    <source>
        <dbReference type="Proteomes" id="UP001195483"/>
    </source>
</evidence>
<evidence type="ECO:0000256" key="16">
    <source>
        <dbReference type="RuleBase" id="RU366025"/>
    </source>
</evidence>
<keyword evidence="4 11" id="KW-0479">Metal-binding</keyword>
<dbReference type="PROSITE" id="PS00972">
    <property type="entry name" value="USP_1"/>
    <property type="match status" value="1"/>
</dbReference>
<dbReference type="FunFam" id="3.30.40.10:FF:000026">
    <property type="entry name" value="Ubiquitin carboxyl-terminal hydrolase"/>
    <property type="match status" value="1"/>
</dbReference>
<sequence length="804" mass="90708">MAAAALKPHLSKIKVPLGGEKVYKDECVYSFDNPESQDGLYVCMNQFIGLGKKYVEPYSKKTGNYVFLNIKRRRREIPKSDEPKEEMKPTKMAIGVEGGFQVDEKKFEFVEDNSIVVLPAWTKIKLNDAEIPDMVQLSIKCILAAEDAWKAEEAAAMAGTWEGEQKQVSRHAAKLVQLNNGKKIPPKGWKCEKCDLTTNLWLNLTDGSILCGRRFFDGKGGNNHAVEHYEKMKHPLAVKLGTITPDGADVYSYDEDDMVLDPYLDKHLAHFGINITSLEKTDKTMVELEIDLNQKIAEWDVIQEAGSKLEPVYGSGYTGIRNLGNSCYMNSVMQTVFTIPDFQRKYLQDREEIFNSCSPLDIMSNFDAQMAKFGHGLLSGDYSKPPIEGVDAVIQPPNGIRPQMFKLLVGKGHPEFSTKRQQDAQEFFLHLVNLIERNSRGSFNPADCFRFQVEDRVKCSQSGKVKYIHREDFLLALPVLVEETAVNQEEVLAYEAKKKELESQGLKIDPKEVVRPRIPLTSCVEGFAATENVDDFYSTAINAKTVAYKTTRFATFPDYLMVQLKKYKIGDDWMPKKLDVSVDVPEELDLSALRAKGLQPFEEELPAEKSAQPQINEAIVNQLVSMGFDLNGCKKAVFYTENSGVEAAMNWVMDHMDDSDFSAPFVVPPGANKLGISFTPNEEALAMVMSMGFSVEQATKALRATENNTERAIDWIFSHQDELDTPMETDENNSKSSGESKFRDGPGRYKLVGFISHMGTSTMVGHYVCHLLKNNRWIIFNDEKVAYSEQPPKDLAYMYLYKRI</sequence>
<dbReference type="SMART" id="SM00290">
    <property type="entry name" value="ZnF_UBP"/>
    <property type="match status" value="1"/>
</dbReference>
<feature type="binding site" evidence="14">
    <location>
        <position position="211"/>
    </location>
    <ligand>
        <name>Zn(2+)</name>
        <dbReference type="ChEBI" id="CHEBI:29105"/>
    </ligand>
</feature>
<evidence type="ECO:0000256" key="8">
    <source>
        <dbReference type="ARBA" id="ARBA00022801"/>
    </source>
</evidence>
<dbReference type="FunFam" id="1.10.8.10:FF:000016">
    <property type="entry name" value="Ubiquitin carboxyl-terminal hydrolase"/>
    <property type="match status" value="1"/>
</dbReference>
<dbReference type="SMART" id="SM00165">
    <property type="entry name" value="UBA"/>
    <property type="match status" value="2"/>
</dbReference>
<dbReference type="GO" id="GO:0005634">
    <property type="term" value="C:nucleus"/>
    <property type="evidence" value="ECO:0007669"/>
    <property type="project" value="TreeGrafter"/>
</dbReference>
<evidence type="ECO:0000256" key="15">
    <source>
        <dbReference type="PROSITE-ProRule" id="PRU00502"/>
    </source>
</evidence>
<comment type="catalytic activity">
    <reaction evidence="1 11 16">
        <text>Thiol-dependent hydrolysis of ester, thioester, amide, peptide and isopeptide bonds formed by the C-terminal Gly of ubiquitin (a 76-residue protein attached to proteins as an intracellular targeting signal).</text>
        <dbReference type="EC" id="3.4.19.12"/>
    </reaction>
</comment>
<evidence type="ECO:0000259" key="20">
    <source>
        <dbReference type="PROSITE" id="PS50271"/>
    </source>
</evidence>
<feature type="domain" description="UBA" evidence="18">
    <location>
        <begin position="679"/>
        <end position="719"/>
    </location>
</feature>
<reference evidence="21" key="3">
    <citation type="submission" date="2023-05" db="EMBL/GenBank/DDBJ databases">
        <authorList>
            <person name="Smith C.H."/>
        </authorList>
    </citation>
    <scope>NUCLEOTIDE SEQUENCE</scope>
    <source>
        <strain evidence="21">CHS0354</strain>
        <tissue evidence="21">Mantle</tissue>
    </source>
</reference>
<name>A0AAE0W649_9BIVA</name>
<dbReference type="Pfam" id="PF00443">
    <property type="entry name" value="UCH"/>
    <property type="match status" value="1"/>
</dbReference>
<dbReference type="AlphaFoldDB" id="A0AAE0W649"/>
<evidence type="ECO:0000256" key="13">
    <source>
        <dbReference type="PIRSR" id="PIRSR016308-2"/>
    </source>
</evidence>
<protein>
    <recommendedName>
        <fullName evidence="11 16">Ubiquitin carboxyl-terminal hydrolase</fullName>
        <ecNumber evidence="11 16">3.4.19.12</ecNumber>
    </recommendedName>
</protein>
<feature type="domain" description="UBP-type" evidence="20">
    <location>
        <begin position="167"/>
        <end position="275"/>
    </location>
</feature>
<keyword evidence="5" id="KW-0677">Repeat</keyword>
<feature type="binding site" evidence="14">
    <location>
        <position position="194"/>
    </location>
    <ligand>
        <name>Zn(2+)</name>
        <dbReference type="ChEBI" id="CHEBI:29105"/>
    </ligand>
</feature>
<dbReference type="Pfam" id="PF17807">
    <property type="entry name" value="zf-UBP_var"/>
    <property type="match status" value="1"/>
</dbReference>
<gene>
    <name evidence="21" type="ORF">CHS0354_030364</name>
</gene>
<organism evidence="21 22">
    <name type="scientific">Potamilus streckersoni</name>
    <dbReference type="NCBI Taxonomy" id="2493646"/>
    <lineage>
        <taxon>Eukaryota</taxon>
        <taxon>Metazoa</taxon>
        <taxon>Spiralia</taxon>
        <taxon>Lophotrochozoa</taxon>
        <taxon>Mollusca</taxon>
        <taxon>Bivalvia</taxon>
        <taxon>Autobranchia</taxon>
        <taxon>Heteroconchia</taxon>
        <taxon>Palaeoheterodonta</taxon>
        <taxon>Unionida</taxon>
        <taxon>Unionoidea</taxon>
        <taxon>Unionidae</taxon>
        <taxon>Ambleminae</taxon>
        <taxon>Lampsilini</taxon>
        <taxon>Potamilus</taxon>
    </lineage>
</organism>
<dbReference type="InterPro" id="IPR015940">
    <property type="entry name" value="UBA"/>
</dbReference>
<evidence type="ECO:0000256" key="1">
    <source>
        <dbReference type="ARBA" id="ARBA00000707"/>
    </source>
</evidence>
<dbReference type="EC" id="3.4.19.12" evidence="11 16"/>
<feature type="binding site" evidence="14">
    <location>
        <position position="224"/>
    </location>
    <ligand>
        <name>Zn(2+)</name>
        <dbReference type="ChEBI" id="CHEBI:29105"/>
    </ligand>
</feature>
<feature type="binding site" evidence="13">
    <location>
        <position position="256"/>
    </location>
    <ligand>
        <name>substrate</name>
    </ligand>
</feature>
<evidence type="ECO:0000256" key="17">
    <source>
        <dbReference type="SAM" id="MobiDB-lite"/>
    </source>
</evidence>
<evidence type="ECO:0000256" key="9">
    <source>
        <dbReference type="ARBA" id="ARBA00022807"/>
    </source>
</evidence>
<feature type="binding site" evidence="13">
    <location>
        <position position="201"/>
    </location>
    <ligand>
        <name>substrate</name>
    </ligand>
</feature>
<evidence type="ECO:0000256" key="3">
    <source>
        <dbReference type="ARBA" id="ARBA00022670"/>
    </source>
</evidence>
<dbReference type="Gene3D" id="3.90.70.10">
    <property type="entry name" value="Cysteine proteinases"/>
    <property type="match status" value="1"/>
</dbReference>
<evidence type="ECO:0000313" key="21">
    <source>
        <dbReference type="EMBL" id="KAK3603508.1"/>
    </source>
</evidence>
<dbReference type="InterPro" id="IPR013083">
    <property type="entry name" value="Znf_RING/FYVE/PHD"/>
</dbReference>
<keyword evidence="8 11" id="KW-0378">Hydrolase</keyword>
<dbReference type="SUPFAM" id="SSF54001">
    <property type="entry name" value="Cysteine proteinases"/>
    <property type="match status" value="1"/>
</dbReference>
<dbReference type="InterPro" id="IPR038765">
    <property type="entry name" value="Papain-like_cys_pep_sf"/>
</dbReference>
<feature type="domain" description="UBA" evidence="18">
    <location>
        <begin position="614"/>
        <end position="655"/>
    </location>
</feature>
<feature type="domain" description="USP" evidence="19">
    <location>
        <begin position="318"/>
        <end position="804"/>
    </location>
</feature>
<dbReference type="CDD" id="cd14294">
    <property type="entry name" value="UBA1_UBP5_like"/>
    <property type="match status" value="1"/>
</dbReference>
<keyword evidence="3 11" id="KW-0645">Protease</keyword>
<dbReference type="Gene3D" id="1.10.8.10">
    <property type="entry name" value="DNA helicase RuvA subunit, C-terminal domain"/>
    <property type="match status" value="2"/>
</dbReference>
<dbReference type="GO" id="GO:0005829">
    <property type="term" value="C:cytosol"/>
    <property type="evidence" value="ECO:0007669"/>
    <property type="project" value="TreeGrafter"/>
</dbReference>
<keyword evidence="10 11" id="KW-0862">Zinc</keyword>
<dbReference type="GO" id="GO:0016579">
    <property type="term" value="P:protein deubiquitination"/>
    <property type="evidence" value="ECO:0007669"/>
    <property type="project" value="InterPro"/>
</dbReference>
<dbReference type="GO" id="GO:0004843">
    <property type="term" value="F:cysteine-type deubiquitinase activity"/>
    <property type="evidence" value="ECO:0007669"/>
    <property type="project" value="UniProtKB-UniRule"/>
</dbReference>
<dbReference type="PROSITE" id="PS50235">
    <property type="entry name" value="USP_3"/>
    <property type="match status" value="1"/>
</dbReference>
<keyword evidence="6 15" id="KW-0863">Zinc-finger</keyword>
<feature type="active site" description="Nucleophile" evidence="12">
    <location>
        <position position="327"/>
    </location>
</feature>
<dbReference type="GO" id="GO:0008270">
    <property type="term" value="F:zinc ion binding"/>
    <property type="evidence" value="ECO:0007669"/>
    <property type="project" value="UniProtKB-UniRule"/>
</dbReference>